<evidence type="ECO:0000256" key="3">
    <source>
        <dbReference type="ARBA" id="ARBA00023186"/>
    </source>
</evidence>
<dbReference type="RefSeq" id="WP_067397992.1">
    <property type="nucleotide sequence ID" value="NZ_CBCPID010000003.1"/>
</dbReference>
<dbReference type="GO" id="GO:0010608">
    <property type="term" value="P:post-transcriptional regulation of gene expression"/>
    <property type="evidence" value="ECO:0007669"/>
    <property type="project" value="InterPro"/>
</dbReference>
<feature type="compositionally biased region" description="Polar residues" evidence="5">
    <location>
        <begin position="145"/>
        <end position="160"/>
    </location>
</feature>
<evidence type="ECO:0000256" key="5">
    <source>
        <dbReference type="SAM" id="MobiDB-lite"/>
    </source>
</evidence>
<evidence type="ECO:0000256" key="4">
    <source>
        <dbReference type="HAMAP-Rule" id="MF_00749"/>
    </source>
</evidence>
<accession>A0A1B8HTW3</accession>
<dbReference type="PANTHER" id="PTHR38106">
    <property type="entry name" value="RNA CHAPERONE PROQ"/>
    <property type="match status" value="1"/>
</dbReference>
<dbReference type="NCBIfam" id="NF003434">
    <property type="entry name" value="PRK04950.1"/>
    <property type="match status" value="1"/>
</dbReference>
<dbReference type="FunFam" id="1.10.1710.10:FF:000001">
    <property type="entry name" value="RNA chaperone ProQ"/>
    <property type="match status" value="1"/>
</dbReference>
<comment type="function">
    <text evidence="4">RNA chaperone with significant RNA binding, RNA strand exchange and RNA duplexing activities. May regulate ProP activity through an RNA-based, post-transcriptional mechanism.</text>
</comment>
<keyword evidence="8" id="KW-1185">Reference proteome</keyword>
<protein>
    <recommendedName>
        <fullName evidence="4">RNA chaperone ProQ</fullName>
    </recommendedName>
</protein>
<evidence type="ECO:0000256" key="2">
    <source>
        <dbReference type="ARBA" id="ARBA00022884"/>
    </source>
</evidence>
<dbReference type="GO" id="GO:0034057">
    <property type="term" value="F:RNA strand-exchange activity"/>
    <property type="evidence" value="ECO:0007669"/>
    <property type="project" value="UniProtKB-UniRule"/>
</dbReference>
<dbReference type="InterPro" id="IPR023529">
    <property type="entry name" value="ProQ"/>
</dbReference>
<gene>
    <name evidence="4" type="primary">proQ</name>
    <name evidence="7" type="ORF">AYY18_00085</name>
</gene>
<keyword evidence="1 4" id="KW-0963">Cytoplasm</keyword>
<feature type="compositionally biased region" description="Basic and acidic residues" evidence="5">
    <location>
        <begin position="116"/>
        <end position="130"/>
    </location>
</feature>
<evidence type="ECO:0000313" key="8">
    <source>
        <dbReference type="Proteomes" id="UP000092377"/>
    </source>
</evidence>
<dbReference type="GO" id="GO:0005829">
    <property type="term" value="C:cytosol"/>
    <property type="evidence" value="ECO:0007669"/>
    <property type="project" value="TreeGrafter"/>
</dbReference>
<dbReference type="AlphaFoldDB" id="A0A1B8HTW3"/>
<dbReference type="PANTHER" id="PTHR38106:SF1">
    <property type="entry name" value="RNA CHAPERONE PROQ"/>
    <property type="match status" value="1"/>
</dbReference>
<dbReference type="InterPro" id="IPR016103">
    <property type="entry name" value="ProQ/FinO"/>
</dbReference>
<comment type="similarity">
    <text evidence="4">Belongs to the ProQ family.</text>
</comment>
<sequence length="231" mass="25718">MENQPKLNSSKEIISFLAQRFPLCFIAEGEARPLKIGIFRDIVSRITEEDGISKTQLRTALRMYTSSWRYLYGVKEGAKRVDLDGNDCGELEAEHVEHARIQLAEAKARVQAQRAQKREQNGEKKPRTADKAAGNTRRHNPEQPKAQNTGTAQPPQTRSAPRNKPRVPRAEPQPALIPITDIQALTVGQKLKVTVGSGVMDAQVLEITKDGVRVQLPSGLAMIVRAEHLKF</sequence>
<feature type="region of interest" description="Disordered" evidence="5">
    <location>
        <begin position="107"/>
        <end position="175"/>
    </location>
</feature>
<proteinExistence type="inferred from homology"/>
<organism evidence="7 8">
    <name type="scientific">Morganella psychrotolerans</name>
    <dbReference type="NCBI Taxonomy" id="368603"/>
    <lineage>
        <taxon>Bacteria</taxon>
        <taxon>Pseudomonadati</taxon>
        <taxon>Pseudomonadota</taxon>
        <taxon>Gammaproteobacteria</taxon>
        <taxon>Enterobacterales</taxon>
        <taxon>Morganellaceae</taxon>
        <taxon>Morganella</taxon>
    </lineage>
</organism>
<dbReference type="Pfam" id="PF17516">
    <property type="entry name" value="ProQ_C"/>
    <property type="match status" value="1"/>
</dbReference>
<dbReference type="InterPro" id="IPR036442">
    <property type="entry name" value="ProQ/FinO_sf"/>
</dbReference>
<keyword evidence="3 4" id="KW-0143">Chaperone</keyword>
<dbReference type="InterPro" id="IPR035236">
    <property type="entry name" value="ProQ_C"/>
</dbReference>
<evidence type="ECO:0000259" key="6">
    <source>
        <dbReference type="SMART" id="SM00945"/>
    </source>
</evidence>
<dbReference type="GO" id="GO:0033592">
    <property type="term" value="F:RNA strand annealing activity"/>
    <property type="evidence" value="ECO:0007669"/>
    <property type="project" value="UniProtKB-UniRule"/>
</dbReference>
<dbReference type="HAMAP" id="MF_00749">
    <property type="entry name" value="ProQ"/>
    <property type="match status" value="1"/>
</dbReference>
<feature type="domain" description="ProQ/FinO" evidence="6">
    <location>
        <begin position="5"/>
        <end position="119"/>
    </location>
</feature>
<name>A0A1B8HTW3_9GAMM</name>
<dbReference type="SMART" id="SM00945">
    <property type="entry name" value="ProQ"/>
    <property type="match status" value="1"/>
</dbReference>
<reference evidence="8" key="1">
    <citation type="submission" date="2016-06" db="EMBL/GenBank/DDBJ databases">
        <authorList>
            <person name="Butler K."/>
        </authorList>
    </citation>
    <scope>NUCLEOTIDE SEQUENCE [LARGE SCALE GENOMIC DNA]</scope>
    <source>
        <strain evidence="8">GCSL-Mp20</strain>
    </source>
</reference>
<dbReference type="Proteomes" id="UP000092377">
    <property type="component" value="Unassembled WGS sequence"/>
</dbReference>
<evidence type="ECO:0000313" key="7">
    <source>
        <dbReference type="EMBL" id="OBU13205.1"/>
    </source>
</evidence>
<dbReference type="OrthoDB" id="8421419at2"/>
<evidence type="ECO:0000256" key="1">
    <source>
        <dbReference type="ARBA" id="ARBA00022490"/>
    </source>
</evidence>
<dbReference type="EMBL" id="LZEY01000001">
    <property type="protein sequence ID" value="OBU13205.1"/>
    <property type="molecule type" value="Genomic_DNA"/>
</dbReference>
<comment type="caution">
    <text evidence="7">The sequence shown here is derived from an EMBL/GenBank/DDBJ whole genome shotgun (WGS) entry which is preliminary data.</text>
</comment>
<comment type="subcellular location">
    <subcellularLocation>
        <location evidence="4">Cytoplasm</location>
    </subcellularLocation>
</comment>
<keyword evidence="2 4" id="KW-0694">RNA-binding</keyword>
<dbReference type="Pfam" id="PF04352">
    <property type="entry name" value="ProQ"/>
    <property type="match status" value="1"/>
</dbReference>
<dbReference type="Gene3D" id="1.10.1710.10">
    <property type="entry name" value="ProQ/FinO domain"/>
    <property type="match status" value="1"/>
</dbReference>
<dbReference type="SUPFAM" id="SSF48657">
    <property type="entry name" value="FinO-like"/>
    <property type="match status" value="1"/>
</dbReference>